<dbReference type="InterPro" id="IPR055100">
    <property type="entry name" value="GNAT_LYC1-like"/>
</dbReference>
<evidence type="ECO:0000313" key="2">
    <source>
        <dbReference type="EMBL" id="KAL2888814.1"/>
    </source>
</evidence>
<dbReference type="EMBL" id="JABSNW010000003">
    <property type="protein sequence ID" value="KAL2888814.1"/>
    <property type="molecule type" value="Genomic_DNA"/>
</dbReference>
<comment type="caution">
    <text evidence="2">The sequence shown here is derived from an EMBL/GenBank/DDBJ whole genome shotgun (WGS) entry which is preliminary data.</text>
</comment>
<dbReference type="PANTHER" id="PTHR34815:SF4">
    <property type="entry name" value="N-ACETYLTRANSFERASE DOMAIN-CONTAINING PROTEIN"/>
    <property type="match status" value="1"/>
</dbReference>
<dbReference type="Proteomes" id="UP001610728">
    <property type="component" value="Unassembled WGS sequence"/>
</dbReference>
<sequence>MTMTGDSNATDFSGFETMTTDSAELPAASSPDVIISHPTPDECSHVYTLTSADWGAALPTRADYIRREKFLTHLPLSQRGSARQWILTTTGTPGTRPILSSCDTLRRRGLVAMDGTVDEVEVQAIGAVFTDPAFRGRRYAQRLMQLLQQEMEAPASDTGHVTPGLSVLFSDIGKTFYAKLGWNVHESRHVEIRPSITGLSGAAEGESQKAQPLRMHDLAELCVLDEAVLRKAMAKSTETAIALIPDYDTMLWHHLREDFMTTTLFEKSPAVRGAISGPVGARVWAVWVRSYYSGASDPKDNTMHILRLGFEDQENMSNSELAEQLTGILDIAVKEAHEWVTSSVHMWNPPEQVIGALEKTGIEFSMVDREETSIPSVMMHGKFHGKTANKWIINEKFGWY</sequence>
<feature type="domain" description="LYC1 C-terminal" evidence="1">
    <location>
        <begin position="203"/>
        <end position="399"/>
    </location>
</feature>
<evidence type="ECO:0000259" key="1">
    <source>
        <dbReference type="Pfam" id="PF22998"/>
    </source>
</evidence>
<dbReference type="RefSeq" id="XP_070859994.1">
    <property type="nucleotide sequence ID" value="XM_071000372.1"/>
</dbReference>
<proteinExistence type="predicted"/>
<dbReference type="PANTHER" id="PTHR34815">
    <property type="entry name" value="LYSINE ACETYLTRANSFERASE"/>
    <property type="match status" value="1"/>
</dbReference>
<dbReference type="Gene3D" id="3.40.630.30">
    <property type="match status" value="1"/>
</dbReference>
<protein>
    <submittedName>
        <fullName evidence="2">Lysine acetyltransferase</fullName>
    </submittedName>
</protein>
<name>A0ABR4MKT3_9PEZI</name>
<gene>
    <name evidence="2" type="ORF">HOO65_030315</name>
</gene>
<dbReference type="InterPro" id="IPR016181">
    <property type="entry name" value="Acyl_CoA_acyltransferase"/>
</dbReference>
<evidence type="ECO:0000313" key="3">
    <source>
        <dbReference type="Proteomes" id="UP001610728"/>
    </source>
</evidence>
<dbReference type="CDD" id="cd04301">
    <property type="entry name" value="NAT_SF"/>
    <property type="match status" value="1"/>
</dbReference>
<dbReference type="SUPFAM" id="SSF55729">
    <property type="entry name" value="Acyl-CoA N-acyltransferases (Nat)"/>
    <property type="match status" value="1"/>
</dbReference>
<organism evidence="2 3">
    <name type="scientific">Ceratocystis lukuohia</name>
    <dbReference type="NCBI Taxonomy" id="2019550"/>
    <lineage>
        <taxon>Eukaryota</taxon>
        <taxon>Fungi</taxon>
        <taxon>Dikarya</taxon>
        <taxon>Ascomycota</taxon>
        <taxon>Pezizomycotina</taxon>
        <taxon>Sordariomycetes</taxon>
        <taxon>Hypocreomycetidae</taxon>
        <taxon>Microascales</taxon>
        <taxon>Ceratocystidaceae</taxon>
        <taxon>Ceratocystis</taxon>
    </lineage>
</organism>
<dbReference type="InterPro" id="IPR053013">
    <property type="entry name" value="LAT"/>
</dbReference>
<reference evidence="2 3" key="1">
    <citation type="submission" date="2020-05" db="EMBL/GenBank/DDBJ databases">
        <title>Ceratocystis lukuohia genome.</title>
        <authorList>
            <person name="Harrington T.C."/>
            <person name="Kim K."/>
            <person name="Mayers C.G."/>
        </authorList>
    </citation>
    <scope>NUCLEOTIDE SEQUENCE [LARGE SCALE GENOMIC DNA]</scope>
    <source>
        <strain evidence="2 3">C4212</strain>
    </source>
</reference>
<dbReference type="Pfam" id="PF22998">
    <property type="entry name" value="GNAT_LYC1-like"/>
    <property type="match status" value="1"/>
</dbReference>
<keyword evidence="3" id="KW-1185">Reference proteome</keyword>
<accession>A0ABR4MKT3</accession>
<dbReference type="GeneID" id="98117132"/>